<dbReference type="Pfam" id="PF13181">
    <property type="entry name" value="TPR_8"/>
    <property type="match status" value="1"/>
</dbReference>
<evidence type="ECO:0000256" key="1">
    <source>
        <dbReference type="ARBA" id="ARBA00004496"/>
    </source>
</evidence>
<dbReference type="Gene3D" id="1.25.40.10">
    <property type="entry name" value="Tetratricopeptide repeat domain"/>
    <property type="match status" value="2"/>
</dbReference>
<dbReference type="InterPro" id="IPR011990">
    <property type="entry name" value="TPR-like_helical_dom_sf"/>
</dbReference>
<keyword evidence="6" id="KW-0812">Transmembrane</keyword>
<comment type="similarity">
    <text evidence="5">Belongs to the Rap family.</text>
</comment>
<keyword evidence="3" id="KW-0677">Repeat</keyword>
<accession>A0A411DQY3</accession>
<proteinExistence type="inferred from homology"/>
<evidence type="ECO:0000256" key="2">
    <source>
        <dbReference type="ARBA" id="ARBA00022490"/>
    </source>
</evidence>
<evidence type="ECO:0000313" key="7">
    <source>
        <dbReference type="EMBL" id="QBA22785.1"/>
    </source>
</evidence>
<dbReference type="SUPFAM" id="SSF48452">
    <property type="entry name" value="TPR-like"/>
    <property type="match status" value="2"/>
</dbReference>
<evidence type="ECO:0000256" key="4">
    <source>
        <dbReference type="ARBA" id="ARBA00022803"/>
    </source>
</evidence>
<evidence type="ECO:0000256" key="6">
    <source>
        <dbReference type="SAM" id="Phobius"/>
    </source>
</evidence>
<dbReference type="InterPro" id="IPR019734">
    <property type="entry name" value="TPR_rpt"/>
</dbReference>
<keyword evidence="2" id="KW-0963">Cytoplasm</keyword>
<dbReference type="GO" id="GO:0005737">
    <property type="term" value="C:cytoplasm"/>
    <property type="evidence" value="ECO:0007669"/>
    <property type="project" value="UniProtKB-SubCell"/>
</dbReference>
<evidence type="ECO:0000256" key="5">
    <source>
        <dbReference type="ARBA" id="ARBA00038253"/>
    </source>
</evidence>
<dbReference type="PANTHER" id="PTHR46630:SF1">
    <property type="entry name" value="TETRATRICOPEPTIDE REPEAT PROTEIN 29"/>
    <property type="match status" value="1"/>
</dbReference>
<name>A0A411DQY3_CHRID</name>
<evidence type="ECO:0000256" key="3">
    <source>
        <dbReference type="ARBA" id="ARBA00022737"/>
    </source>
</evidence>
<keyword evidence="4" id="KW-0802">TPR repeat</keyword>
<protein>
    <submittedName>
        <fullName evidence="7">Tetratricopeptide repeat protein</fullName>
    </submittedName>
</protein>
<reference evidence="7" key="1">
    <citation type="submission" date="2019-01" db="EMBL/GenBank/DDBJ databases">
        <title>Whole Genome Sequencing for Putative Detection of Antimicrobial Resistance and Potential Virulence Factors in Chryseobacterium indologenes isolated from Nile Tilapia in Tanzania.</title>
        <authorList>
            <person name="Mwega E."/>
            <person name="Mutoloki S."/>
            <person name="Mugimba K."/>
            <person name="Colquhoun D."/>
            <person name="Mdegela R."/>
            <person name="Evensen O."/>
            <person name="Wasteson Y."/>
        </authorList>
    </citation>
    <scope>NUCLEOTIDE SEQUENCE [LARGE SCALE GENOMIC DNA]</scope>
    <source>
        <strain evidence="7">StR 01</strain>
    </source>
</reference>
<organism evidence="7">
    <name type="scientific">Chryseobacterium indologenes</name>
    <name type="common">Flavobacterium indologenes</name>
    <dbReference type="NCBI Taxonomy" id="253"/>
    <lineage>
        <taxon>Bacteria</taxon>
        <taxon>Pseudomonadati</taxon>
        <taxon>Bacteroidota</taxon>
        <taxon>Flavobacteriia</taxon>
        <taxon>Flavobacteriales</taxon>
        <taxon>Weeksellaceae</taxon>
        <taxon>Chryseobacterium group</taxon>
        <taxon>Chryseobacterium</taxon>
    </lineage>
</organism>
<feature type="transmembrane region" description="Helical" evidence="6">
    <location>
        <begin position="334"/>
        <end position="357"/>
    </location>
</feature>
<dbReference type="PANTHER" id="PTHR46630">
    <property type="entry name" value="TETRATRICOPEPTIDE REPEAT PROTEIN 29"/>
    <property type="match status" value="1"/>
</dbReference>
<keyword evidence="6" id="KW-0472">Membrane</keyword>
<keyword evidence="6" id="KW-1133">Transmembrane helix</keyword>
<gene>
    <name evidence="7" type="ORF">EU348_17015</name>
</gene>
<dbReference type="AlphaFoldDB" id="A0A411DQY3"/>
<dbReference type="EMBL" id="CP035532">
    <property type="protein sequence ID" value="QBA22785.1"/>
    <property type="molecule type" value="Genomic_DNA"/>
</dbReference>
<dbReference type="InterPro" id="IPR051476">
    <property type="entry name" value="Bac_ResReg_Asp_Phosphatase"/>
</dbReference>
<sequence length="376" mass="43673">MKFFIHIILLSVLLFQTTLSGQKISDDSLMKLANREIYNNPDYATSIGKKLLRKENGLEKSIKIYLILSTAGIAKRNFDESLQYILKARELLQKTNDPKIHTSFLIAAAVQYQQMELFSKSLETLDEADEYLTKLPEDSYLRYFETARSYALRGMIYKSQSNPEIALQEFLIAIRNFEKVKEQEKTYFNQSIIYYNIGNCYLNLNQPDNAGTAFMKSMNLASLIKAKSLEAFALKGLAEMNKQKHQNQEALTLLIKAEELGREAGDLTLNEGIYMEMADNYLAMGNPDLYQVYSKKYFETKFKREQSELSSINHAIDVHNIETRKKSEKLATRYNYFMAGMMILGLFILSIFSYFVIKIRKQNRKYQDEIKQLIRD</sequence>
<comment type="subcellular location">
    <subcellularLocation>
        <location evidence="1">Cytoplasm</location>
    </subcellularLocation>
</comment>
<dbReference type="SMART" id="SM00028">
    <property type="entry name" value="TPR"/>
    <property type="match status" value="4"/>
</dbReference>